<accession>A0ABP5A4V2</accession>
<organism evidence="2 3">
    <name type="scientific">Streptomyces sodiiphilus</name>
    <dbReference type="NCBI Taxonomy" id="226217"/>
    <lineage>
        <taxon>Bacteria</taxon>
        <taxon>Bacillati</taxon>
        <taxon>Actinomycetota</taxon>
        <taxon>Actinomycetes</taxon>
        <taxon>Kitasatosporales</taxon>
        <taxon>Streptomycetaceae</taxon>
        <taxon>Streptomyces</taxon>
    </lineage>
</organism>
<dbReference type="Proteomes" id="UP001501303">
    <property type="component" value="Unassembled WGS sequence"/>
</dbReference>
<dbReference type="Pfam" id="PF07561">
    <property type="entry name" value="DUF1540"/>
    <property type="match status" value="2"/>
</dbReference>
<feature type="domain" description="DUF1540" evidence="1">
    <location>
        <begin position="8"/>
        <end position="40"/>
    </location>
</feature>
<protein>
    <recommendedName>
        <fullName evidence="1">DUF1540 domain-containing protein</fullName>
    </recommendedName>
</protein>
<evidence type="ECO:0000313" key="2">
    <source>
        <dbReference type="EMBL" id="GAA1901241.1"/>
    </source>
</evidence>
<reference evidence="3" key="1">
    <citation type="journal article" date="2019" name="Int. J. Syst. Evol. Microbiol.">
        <title>The Global Catalogue of Microorganisms (GCM) 10K type strain sequencing project: providing services to taxonomists for standard genome sequencing and annotation.</title>
        <authorList>
            <consortium name="The Broad Institute Genomics Platform"/>
            <consortium name="The Broad Institute Genome Sequencing Center for Infectious Disease"/>
            <person name="Wu L."/>
            <person name="Ma J."/>
        </authorList>
    </citation>
    <scope>NUCLEOTIDE SEQUENCE [LARGE SCALE GENOMIC DNA]</scope>
    <source>
        <strain evidence="3">JCM 13581</strain>
    </source>
</reference>
<dbReference type="InterPro" id="IPR011437">
    <property type="entry name" value="DUF1540"/>
</dbReference>
<name>A0ABP5A4V2_9ACTN</name>
<dbReference type="EMBL" id="BAAAMJ010000008">
    <property type="protein sequence ID" value="GAA1901241.1"/>
    <property type="molecule type" value="Genomic_DNA"/>
</dbReference>
<proteinExistence type="predicted"/>
<sequence>MDMPDVTECAAEPCAYNSAGSCQALAITVGDSRHAHCDTFFTTSMSGGDPSGGRVGACKMAGCRHNVNLECQASGISVGLPAGQAECMTYAPA</sequence>
<evidence type="ECO:0000259" key="1">
    <source>
        <dbReference type="Pfam" id="PF07561"/>
    </source>
</evidence>
<evidence type="ECO:0000313" key="3">
    <source>
        <dbReference type="Proteomes" id="UP001501303"/>
    </source>
</evidence>
<feature type="domain" description="DUF1540" evidence="1">
    <location>
        <begin position="58"/>
        <end position="87"/>
    </location>
</feature>
<gene>
    <name evidence="2" type="ORF">GCM10009716_08890</name>
</gene>
<keyword evidence="3" id="KW-1185">Reference proteome</keyword>
<dbReference type="RefSeq" id="WP_344258971.1">
    <property type="nucleotide sequence ID" value="NZ_BAAAMJ010000008.1"/>
</dbReference>
<comment type="caution">
    <text evidence="2">The sequence shown here is derived from an EMBL/GenBank/DDBJ whole genome shotgun (WGS) entry which is preliminary data.</text>
</comment>